<evidence type="ECO:0000313" key="2">
    <source>
        <dbReference type="Proteomes" id="UP000195442"/>
    </source>
</evidence>
<accession>A0A1R4H9M6</accession>
<gene>
    <name evidence="1" type="ORF">CRENPOLYSF2_300008</name>
</gene>
<protein>
    <submittedName>
        <fullName evidence="1">Uncharacterized protein</fullName>
    </submittedName>
</protein>
<name>A0A1R4H9M6_9GAMM</name>
<keyword evidence="2" id="KW-1185">Reference proteome</keyword>
<reference evidence="2" key="1">
    <citation type="submission" date="2017-02" db="EMBL/GenBank/DDBJ databases">
        <authorList>
            <person name="Daims H."/>
        </authorList>
    </citation>
    <scope>NUCLEOTIDE SEQUENCE [LARGE SCALE GENOMIC DNA]</scope>
</reference>
<sequence length="93" mass="10282">MVGLPGGAGAVVGKASHAEAAEIEPSKAINVTSERILNILPSKNLLLIYCIYRWLHYNAVRQPKSHTSDRIVKYKTSKVHQISVMFQPHFLAA</sequence>
<dbReference type="AlphaFoldDB" id="A0A1R4H9M6"/>
<evidence type="ECO:0000313" key="1">
    <source>
        <dbReference type="EMBL" id="SJM92945.1"/>
    </source>
</evidence>
<dbReference type="EMBL" id="FUKJ01000224">
    <property type="protein sequence ID" value="SJM92945.1"/>
    <property type="molecule type" value="Genomic_DNA"/>
</dbReference>
<proteinExistence type="predicted"/>
<dbReference type="Proteomes" id="UP000195442">
    <property type="component" value="Unassembled WGS sequence"/>
</dbReference>
<organism evidence="1 2">
    <name type="scientific">Crenothrix polyspora</name>
    <dbReference type="NCBI Taxonomy" id="360316"/>
    <lineage>
        <taxon>Bacteria</taxon>
        <taxon>Pseudomonadati</taxon>
        <taxon>Pseudomonadota</taxon>
        <taxon>Gammaproteobacteria</taxon>
        <taxon>Methylococcales</taxon>
        <taxon>Crenotrichaceae</taxon>
        <taxon>Crenothrix</taxon>
    </lineage>
</organism>